<dbReference type="InterPro" id="IPR020904">
    <property type="entry name" value="Sc_DH/Rdtase_CS"/>
</dbReference>
<dbReference type="PANTHER" id="PTHR24321">
    <property type="entry name" value="DEHYDROGENASES, SHORT CHAIN"/>
    <property type="match status" value="1"/>
</dbReference>
<organism evidence="3 4">
    <name type="scientific">Veronia nyctiphanis</name>
    <dbReference type="NCBI Taxonomy" id="1278244"/>
    <lineage>
        <taxon>Bacteria</taxon>
        <taxon>Pseudomonadati</taxon>
        <taxon>Pseudomonadota</taxon>
        <taxon>Gammaproteobacteria</taxon>
        <taxon>Vibrionales</taxon>
        <taxon>Vibrionaceae</taxon>
        <taxon>Veronia</taxon>
    </lineage>
</organism>
<evidence type="ECO:0000256" key="2">
    <source>
        <dbReference type="ARBA" id="ARBA00023002"/>
    </source>
</evidence>
<accession>A0A4Q0YL57</accession>
<proteinExistence type="inferred from homology"/>
<evidence type="ECO:0000313" key="4">
    <source>
        <dbReference type="Proteomes" id="UP000290287"/>
    </source>
</evidence>
<dbReference type="PANTHER" id="PTHR24321:SF8">
    <property type="entry name" value="ESTRADIOL 17-BETA-DEHYDROGENASE 8-RELATED"/>
    <property type="match status" value="1"/>
</dbReference>
<dbReference type="EMBL" id="PEIB01000040">
    <property type="protein sequence ID" value="RXJ71153.1"/>
    <property type="molecule type" value="Genomic_DNA"/>
</dbReference>
<sequence>MKNALVTGGTSGIGLETIIQLSGLGYRVLTCSRTEENWNKVLAEHPDLSAVDYLCVDLKDVKRVDSMFAYIRENYGHLDIAVNNASPKLASKGNYEDVGIDALYGTLIGDFWTHALCLKYELGLMSEDSAIVNVSSVNGFRPTPTAAMYAAAKHGLEGLTRSVAIEAIKKKIRVNAIAPGVTWTPRWEEGTEKSNKMLREAVAMKVPAGRFAEASEIASAISWLCSEQAKYVIGHTLVIDGGLSLA</sequence>
<reference evidence="3 4" key="1">
    <citation type="submission" date="2017-10" db="EMBL/GenBank/DDBJ databases">
        <title>Nyctiphanis sp. nov., isolated from the stomach of the euphausiid Nyctiphanes simplex (Hansen, 1911) in the Gulf of California.</title>
        <authorList>
            <person name="Gomez-Gil B."/>
            <person name="Aguilar-Mendez M."/>
            <person name="Lopez-Cortes A."/>
            <person name="Gomez-Gutierrez J."/>
            <person name="Roque A."/>
            <person name="Lang E."/>
            <person name="Gonzalez-Castillo A."/>
        </authorList>
    </citation>
    <scope>NUCLEOTIDE SEQUENCE [LARGE SCALE GENOMIC DNA]</scope>
    <source>
        <strain evidence="3 4">CAIM 600</strain>
    </source>
</reference>
<dbReference type="FunFam" id="3.40.50.720:FF:000084">
    <property type="entry name" value="Short-chain dehydrogenase reductase"/>
    <property type="match status" value="1"/>
</dbReference>
<dbReference type="CDD" id="cd05233">
    <property type="entry name" value="SDR_c"/>
    <property type="match status" value="1"/>
</dbReference>
<evidence type="ECO:0000256" key="1">
    <source>
        <dbReference type="ARBA" id="ARBA00006484"/>
    </source>
</evidence>
<dbReference type="Pfam" id="PF13561">
    <property type="entry name" value="adh_short_C2"/>
    <property type="match status" value="1"/>
</dbReference>
<dbReference type="RefSeq" id="WP_129123992.1">
    <property type="nucleotide sequence ID" value="NZ_PEIB01000040.1"/>
</dbReference>
<keyword evidence="4" id="KW-1185">Reference proteome</keyword>
<dbReference type="PROSITE" id="PS00061">
    <property type="entry name" value="ADH_SHORT"/>
    <property type="match status" value="1"/>
</dbReference>
<dbReference type="SUPFAM" id="SSF51735">
    <property type="entry name" value="NAD(P)-binding Rossmann-fold domains"/>
    <property type="match status" value="1"/>
</dbReference>
<dbReference type="Gene3D" id="3.40.50.720">
    <property type="entry name" value="NAD(P)-binding Rossmann-like Domain"/>
    <property type="match status" value="1"/>
</dbReference>
<dbReference type="PRINTS" id="PR00080">
    <property type="entry name" value="SDRFAMILY"/>
</dbReference>
<dbReference type="Proteomes" id="UP000290287">
    <property type="component" value="Unassembled WGS sequence"/>
</dbReference>
<dbReference type="InterPro" id="IPR036291">
    <property type="entry name" value="NAD(P)-bd_dom_sf"/>
</dbReference>
<dbReference type="AlphaFoldDB" id="A0A4Q0YL57"/>
<protein>
    <submittedName>
        <fullName evidence="3">Dehydrogenase</fullName>
    </submittedName>
</protein>
<comment type="similarity">
    <text evidence="1">Belongs to the short-chain dehydrogenases/reductases (SDR) family.</text>
</comment>
<dbReference type="InterPro" id="IPR002347">
    <property type="entry name" value="SDR_fam"/>
</dbReference>
<evidence type="ECO:0000313" key="3">
    <source>
        <dbReference type="EMBL" id="RXJ71153.1"/>
    </source>
</evidence>
<comment type="caution">
    <text evidence="3">The sequence shown here is derived from an EMBL/GenBank/DDBJ whole genome shotgun (WGS) entry which is preliminary data.</text>
</comment>
<dbReference type="OrthoDB" id="9806974at2"/>
<dbReference type="GO" id="GO:0016491">
    <property type="term" value="F:oxidoreductase activity"/>
    <property type="evidence" value="ECO:0007669"/>
    <property type="project" value="UniProtKB-KW"/>
</dbReference>
<name>A0A4Q0YL57_9GAMM</name>
<dbReference type="PRINTS" id="PR00081">
    <property type="entry name" value="GDHRDH"/>
</dbReference>
<gene>
    <name evidence="3" type="ORF">CS022_21685</name>
</gene>
<keyword evidence="2" id="KW-0560">Oxidoreductase</keyword>